<evidence type="ECO:0000256" key="4">
    <source>
        <dbReference type="ARBA" id="ARBA00022692"/>
    </source>
</evidence>
<dbReference type="PANTHER" id="PTHR20994:SF0">
    <property type="entry name" value="ER MEMBRANE PROTEIN COMPLEX SUBUNIT 6"/>
    <property type="match status" value="1"/>
</dbReference>
<name>A0A0N7ZBM7_SCYOL</name>
<dbReference type="InterPro" id="IPR008504">
    <property type="entry name" value="Emc6"/>
</dbReference>
<sequence>MSGRVRTRVDRGTGELVAYSDAAVRNNLAVIEYCRTSMAALSGATAGMLGLTGLYGFLFFLAAGVVLWLLLLLKAGSRWQQFFVSRQSLLTSGLFSGLFTYILCWTFIFGMVHVY</sequence>
<evidence type="ECO:0000256" key="6">
    <source>
        <dbReference type="ARBA" id="ARBA00022989"/>
    </source>
</evidence>
<reference evidence="10" key="1">
    <citation type="submission" date="2015-09" db="EMBL/GenBank/DDBJ databases">
        <title>Scylla olivacea transcriptome.</title>
        <authorList>
            <person name="Ikhwanuddin M."/>
        </authorList>
    </citation>
    <scope>NUCLEOTIDE SEQUENCE</scope>
</reference>
<dbReference type="EMBL" id="GDRN01081102">
    <property type="protein sequence ID" value="JAI62080.1"/>
    <property type="molecule type" value="Transcribed_RNA"/>
</dbReference>
<keyword evidence="7 9" id="KW-0472">Membrane</keyword>
<comment type="subcellular location">
    <subcellularLocation>
        <location evidence="1">Endoplasmic reticulum membrane</location>
        <topology evidence="1">Multi-pass membrane protein</topology>
    </subcellularLocation>
</comment>
<dbReference type="GO" id="GO:0034975">
    <property type="term" value="P:protein folding in endoplasmic reticulum"/>
    <property type="evidence" value="ECO:0007669"/>
    <property type="project" value="TreeGrafter"/>
</dbReference>
<keyword evidence="5" id="KW-0256">Endoplasmic reticulum</keyword>
<evidence type="ECO:0000256" key="7">
    <source>
        <dbReference type="ARBA" id="ARBA00023136"/>
    </source>
</evidence>
<organism evidence="10">
    <name type="scientific">Scylla olivacea</name>
    <name type="common">Orange mud crab</name>
    <name type="synonym">Cancer olivacea</name>
    <dbReference type="NCBI Taxonomy" id="85551"/>
    <lineage>
        <taxon>Eukaryota</taxon>
        <taxon>Metazoa</taxon>
        <taxon>Ecdysozoa</taxon>
        <taxon>Arthropoda</taxon>
        <taxon>Crustacea</taxon>
        <taxon>Multicrustacea</taxon>
        <taxon>Malacostraca</taxon>
        <taxon>Eumalacostraca</taxon>
        <taxon>Eucarida</taxon>
        <taxon>Decapoda</taxon>
        <taxon>Pleocyemata</taxon>
        <taxon>Brachyura</taxon>
        <taxon>Eubrachyura</taxon>
        <taxon>Portunoidea</taxon>
        <taxon>Portunidae</taxon>
        <taxon>Portuninae</taxon>
        <taxon>Scylla</taxon>
    </lineage>
</organism>
<evidence type="ECO:0000313" key="10">
    <source>
        <dbReference type="EMBL" id="JAI62080.1"/>
    </source>
</evidence>
<dbReference type="InterPro" id="IPR029008">
    <property type="entry name" value="EMC6-like"/>
</dbReference>
<keyword evidence="6 9" id="KW-1133">Transmembrane helix</keyword>
<dbReference type="GO" id="GO:0000045">
    <property type="term" value="P:autophagosome assembly"/>
    <property type="evidence" value="ECO:0007669"/>
    <property type="project" value="TreeGrafter"/>
</dbReference>
<proteinExistence type="inferred from homology"/>
<dbReference type="Pfam" id="PF07019">
    <property type="entry name" value="EMC6"/>
    <property type="match status" value="1"/>
</dbReference>
<evidence type="ECO:0000256" key="8">
    <source>
        <dbReference type="ARBA" id="ARBA00031072"/>
    </source>
</evidence>
<evidence type="ECO:0000256" key="5">
    <source>
        <dbReference type="ARBA" id="ARBA00022824"/>
    </source>
</evidence>
<keyword evidence="4 9" id="KW-0812">Transmembrane</keyword>
<feature type="transmembrane region" description="Helical" evidence="9">
    <location>
        <begin position="54"/>
        <end position="73"/>
    </location>
</feature>
<evidence type="ECO:0000256" key="2">
    <source>
        <dbReference type="ARBA" id="ARBA00009436"/>
    </source>
</evidence>
<dbReference type="GO" id="GO:0072546">
    <property type="term" value="C:EMC complex"/>
    <property type="evidence" value="ECO:0007669"/>
    <property type="project" value="InterPro"/>
</dbReference>
<evidence type="ECO:0000256" key="3">
    <source>
        <dbReference type="ARBA" id="ARBA00020827"/>
    </source>
</evidence>
<dbReference type="AlphaFoldDB" id="A0A0N7ZBM7"/>
<accession>A0A0N7ZBM7</accession>
<dbReference type="PANTHER" id="PTHR20994">
    <property type="entry name" value="ER MEMBRANE PROTEIN COMPLEX SUBUNIT 6"/>
    <property type="match status" value="1"/>
</dbReference>
<feature type="transmembrane region" description="Helical" evidence="9">
    <location>
        <begin position="94"/>
        <end position="114"/>
    </location>
</feature>
<protein>
    <recommendedName>
        <fullName evidence="3">ER membrane protein complex subunit 6</fullName>
    </recommendedName>
    <alternativeName>
        <fullName evidence="8">Transmembrane protein 93</fullName>
    </alternativeName>
</protein>
<evidence type="ECO:0000256" key="1">
    <source>
        <dbReference type="ARBA" id="ARBA00004477"/>
    </source>
</evidence>
<evidence type="ECO:0000256" key="9">
    <source>
        <dbReference type="SAM" id="Phobius"/>
    </source>
</evidence>
<comment type="similarity">
    <text evidence="2">Belongs to the EMC6 family.</text>
</comment>